<dbReference type="EMBL" id="UYJE01009785">
    <property type="protein sequence ID" value="VDI76739.1"/>
    <property type="molecule type" value="Genomic_DNA"/>
</dbReference>
<comment type="caution">
    <text evidence="1">The sequence shown here is derived from an EMBL/GenBank/DDBJ whole genome shotgun (WGS) entry which is preliminary data.</text>
</comment>
<name>A0A8B6HAS8_MYTGA</name>
<evidence type="ECO:0000313" key="2">
    <source>
        <dbReference type="Proteomes" id="UP000596742"/>
    </source>
</evidence>
<organism evidence="1 2">
    <name type="scientific">Mytilus galloprovincialis</name>
    <name type="common">Mediterranean mussel</name>
    <dbReference type="NCBI Taxonomy" id="29158"/>
    <lineage>
        <taxon>Eukaryota</taxon>
        <taxon>Metazoa</taxon>
        <taxon>Spiralia</taxon>
        <taxon>Lophotrochozoa</taxon>
        <taxon>Mollusca</taxon>
        <taxon>Bivalvia</taxon>
        <taxon>Autobranchia</taxon>
        <taxon>Pteriomorphia</taxon>
        <taxon>Mytilida</taxon>
        <taxon>Mytiloidea</taxon>
        <taxon>Mytilidae</taxon>
        <taxon>Mytilinae</taxon>
        <taxon>Mytilus</taxon>
    </lineage>
</organism>
<dbReference type="AlphaFoldDB" id="A0A8B6HAS8"/>
<keyword evidence="2" id="KW-1185">Reference proteome</keyword>
<sequence length="132" mass="15444">MPHQPLSNNSFSESIRFSIGLSDNDDDNSSLNQSCQCSQCDAKDIVIRDLKIENREFQNKLQEMKKRVVSPELEKGDERQNTYFPKTRPRVHFADYVSEYIYLVKELEAFQIKSTFYGAKILLFILSQYCQC</sequence>
<evidence type="ECO:0000313" key="1">
    <source>
        <dbReference type="EMBL" id="VDI76739.1"/>
    </source>
</evidence>
<gene>
    <name evidence="1" type="ORF">MGAL_10B050678</name>
</gene>
<protein>
    <submittedName>
        <fullName evidence="1">Uncharacterized protein</fullName>
    </submittedName>
</protein>
<proteinExistence type="predicted"/>
<dbReference type="Proteomes" id="UP000596742">
    <property type="component" value="Unassembled WGS sequence"/>
</dbReference>
<reference evidence="1" key="1">
    <citation type="submission" date="2018-11" db="EMBL/GenBank/DDBJ databases">
        <authorList>
            <person name="Alioto T."/>
            <person name="Alioto T."/>
        </authorList>
    </citation>
    <scope>NUCLEOTIDE SEQUENCE</scope>
</reference>
<accession>A0A8B6HAS8</accession>